<evidence type="ECO:0000313" key="4">
    <source>
        <dbReference type="EMBL" id="CEG47772.1"/>
    </source>
</evidence>
<name>A0A0P1B0S7_PLAHL</name>
<feature type="compositionally biased region" description="Low complexity" evidence="3">
    <location>
        <begin position="151"/>
        <end position="162"/>
    </location>
</feature>
<evidence type="ECO:0000256" key="1">
    <source>
        <dbReference type="ARBA" id="ARBA00022441"/>
    </source>
</evidence>
<feature type="region of interest" description="Disordered" evidence="3">
    <location>
        <begin position="148"/>
        <end position="173"/>
    </location>
</feature>
<reference evidence="5" key="1">
    <citation type="submission" date="2014-09" db="EMBL/GenBank/DDBJ databases">
        <authorList>
            <person name="Sharma Rahul"/>
            <person name="Thines Marco"/>
        </authorList>
    </citation>
    <scope>NUCLEOTIDE SEQUENCE [LARGE SCALE GENOMIC DNA]</scope>
</reference>
<proteinExistence type="predicted"/>
<evidence type="ECO:0000256" key="2">
    <source>
        <dbReference type="ARBA" id="ARBA00022737"/>
    </source>
</evidence>
<dbReference type="OrthoDB" id="10251809at2759"/>
<dbReference type="PANTHER" id="PTHR46093:SF18">
    <property type="entry name" value="FIBRONECTIN TYPE-III DOMAIN-CONTAINING PROTEIN"/>
    <property type="match status" value="1"/>
</dbReference>
<evidence type="ECO:0000313" key="5">
    <source>
        <dbReference type="Proteomes" id="UP000054928"/>
    </source>
</evidence>
<dbReference type="Pfam" id="PF24681">
    <property type="entry name" value="Kelch_KLHDC2_KLHL20_DRC7"/>
    <property type="match status" value="1"/>
</dbReference>
<dbReference type="Gene3D" id="2.120.10.80">
    <property type="entry name" value="Kelch-type beta propeller"/>
    <property type="match status" value="2"/>
</dbReference>
<evidence type="ECO:0000256" key="3">
    <source>
        <dbReference type="SAM" id="MobiDB-lite"/>
    </source>
</evidence>
<dbReference type="GeneID" id="36400163"/>
<dbReference type="Proteomes" id="UP000054928">
    <property type="component" value="Unassembled WGS sequence"/>
</dbReference>
<feature type="region of interest" description="Disordered" evidence="3">
    <location>
        <begin position="1"/>
        <end position="24"/>
    </location>
</feature>
<sequence length="502" mass="55767">MDDFSLQAQQSLTTDNNDTASASESATHLMSFSNVFSPNFHEESIVSTDEIYPNKINFHEMNRDHRNSLSNVSLQLDNLSDLDDVIDLEDFISSDIERPSPPIVARTSISGSFVSGRARYPRRSLVSVNNTSFGQALKSGQPLSTCKNIAKSTPKTTRPPTSQVGKRKARPRKSRLEELAIAQMEWESVETVGVPPDRRYDCGLAIYNSFLIVVGGIVGNLRLNDLHILDLAAQPAPCWSKPMISGTAPQSGNLLQIFIVDDNLYAIGGTIDGKFLSELHRVHLKSNEWKWEKLEIAGTPPSMRYWYSLTVLRGIAILYGGYRPPHRLSDTFALRIDTEIPTWTELQPRGDNPGPSSTHSVCVVNERMYIFGGYDGKYRRSQHFALEIETVKSDHIDCVWRKVEIRGPGPASRYTHSGASIGSQIIVYGGNTGSIKGDAYVLGLESDEDALTWKLVKCDPPLIPRAWHRAVVYNDAMYIFGGHTTQGNDNSVIRVAFHATVP</sequence>
<dbReference type="SUPFAM" id="SSF117281">
    <property type="entry name" value="Kelch motif"/>
    <property type="match status" value="1"/>
</dbReference>
<dbReference type="PANTHER" id="PTHR46093">
    <property type="entry name" value="ACYL-COA-BINDING DOMAIN-CONTAINING PROTEIN 5"/>
    <property type="match status" value="1"/>
</dbReference>
<dbReference type="RefSeq" id="XP_024584141.1">
    <property type="nucleotide sequence ID" value="XM_024718775.1"/>
</dbReference>
<protein>
    <submittedName>
        <fullName evidence="4">Kelch repeat-containing proteins</fullName>
    </submittedName>
</protein>
<dbReference type="AlphaFoldDB" id="A0A0P1B0S7"/>
<accession>A0A0P1B0S7</accession>
<organism evidence="4 5">
    <name type="scientific">Plasmopara halstedii</name>
    <name type="common">Downy mildew of sunflower</name>
    <dbReference type="NCBI Taxonomy" id="4781"/>
    <lineage>
        <taxon>Eukaryota</taxon>
        <taxon>Sar</taxon>
        <taxon>Stramenopiles</taxon>
        <taxon>Oomycota</taxon>
        <taxon>Peronosporomycetes</taxon>
        <taxon>Peronosporales</taxon>
        <taxon>Peronosporaceae</taxon>
        <taxon>Plasmopara</taxon>
    </lineage>
</organism>
<dbReference type="OMA" id="ETTSHEW"/>
<dbReference type="STRING" id="4781.A0A0P1B0S7"/>
<keyword evidence="5" id="KW-1185">Reference proteome</keyword>
<dbReference type="EMBL" id="CCYD01002864">
    <property type="protein sequence ID" value="CEG47772.1"/>
    <property type="molecule type" value="Genomic_DNA"/>
</dbReference>
<dbReference type="InterPro" id="IPR015915">
    <property type="entry name" value="Kelch-typ_b-propeller"/>
</dbReference>
<keyword evidence="2" id="KW-0677">Repeat</keyword>
<keyword evidence="1" id="KW-0880">Kelch repeat</keyword>